<evidence type="ECO:0000259" key="7">
    <source>
        <dbReference type="Pfam" id="PF01292"/>
    </source>
</evidence>
<evidence type="ECO:0000256" key="3">
    <source>
        <dbReference type="ARBA" id="ARBA00022692"/>
    </source>
</evidence>
<name>A0A6J4TLL8_9SPHN</name>
<dbReference type="SUPFAM" id="SSF81342">
    <property type="entry name" value="Transmembrane di-heme cytochromes"/>
    <property type="match status" value="1"/>
</dbReference>
<protein>
    <recommendedName>
        <fullName evidence="7">Cytochrome b561 bacterial/Ni-hydrogenase domain-containing protein</fullName>
    </recommendedName>
</protein>
<keyword evidence="2" id="KW-1003">Cell membrane</keyword>
<dbReference type="InterPro" id="IPR051542">
    <property type="entry name" value="Hydrogenase_cytochrome"/>
</dbReference>
<dbReference type="PANTHER" id="PTHR30485:SF2">
    <property type="entry name" value="BLL0597 PROTEIN"/>
    <property type="match status" value="1"/>
</dbReference>
<dbReference type="GO" id="GO:0020037">
    <property type="term" value="F:heme binding"/>
    <property type="evidence" value="ECO:0007669"/>
    <property type="project" value="TreeGrafter"/>
</dbReference>
<dbReference type="AlphaFoldDB" id="A0A6J4TLL8"/>
<dbReference type="GO" id="GO:0022904">
    <property type="term" value="P:respiratory electron transport chain"/>
    <property type="evidence" value="ECO:0007669"/>
    <property type="project" value="InterPro"/>
</dbReference>
<organism evidence="8">
    <name type="scientific">uncultured Sphingomonas sp</name>
    <dbReference type="NCBI Taxonomy" id="158754"/>
    <lineage>
        <taxon>Bacteria</taxon>
        <taxon>Pseudomonadati</taxon>
        <taxon>Pseudomonadota</taxon>
        <taxon>Alphaproteobacteria</taxon>
        <taxon>Sphingomonadales</taxon>
        <taxon>Sphingomonadaceae</taxon>
        <taxon>Sphingomonas</taxon>
        <taxon>environmental samples</taxon>
    </lineage>
</organism>
<keyword evidence="3 6" id="KW-0812">Transmembrane</keyword>
<evidence type="ECO:0000313" key="8">
    <source>
        <dbReference type="EMBL" id="CAA9527114.1"/>
    </source>
</evidence>
<evidence type="ECO:0000256" key="5">
    <source>
        <dbReference type="ARBA" id="ARBA00023136"/>
    </source>
</evidence>
<proteinExistence type="predicted"/>
<feature type="transmembrane region" description="Helical" evidence="6">
    <location>
        <begin position="192"/>
        <end position="210"/>
    </location>
</feature>
<sequence>MAVPVWDLPVRLFHWTLVGLIAFSWWSAEYDRIEWHLWSGLGVMSLLIFRLLWGVFGSSTARFGNFVRGPRATFDYLRKPREWGGIGHTPLGALSVVALLLLLLVQVSLGLVMSDEDGVVSGPLNRLVSFEAAERAGELHELLFNVLLGLIALHVAAILFYRLVLGKRLTGAMITGRTLAHGGAEPMRRGKWWAAVLCLIAGLAITRWIIAGAPPLGT</sequence>
<dbReference type="Gene3D" id="1.20.950.20">
    <property type="entry name" value="Transmembrane di-heme cytochromes, Chain C"/>
    <property type="match status" value="1"/>
</dbReference>
<keyword evidence="4 6" id="KW-1133">Transmembrane helix</keyword>
<comment type="subcellular location">
    <subcellularLocation>
        <location evidence="1">Cell membrane</location>
        <topology evidence="1">Multi-pass membrane protein</topology>
    </subcellularLocation>
</comment>
<dbReference type="Pfam" id="PF01292">
    <property type="entry name" value="Ni_hydr_CYTB"/>
    <property type="match status" value="1"/>
</dbReference>
<dbReference type="InterPro" id="IPR011577">
    <property type="entry name" value="Cyt_b561_bac/Ni-Hgenase"/>
</dbReference>
<dbReference type="GO" id="GO:0005886">
    <property type="term" value="C:plasma membrane"/>
    <property type="evidence" value="ECO:0007669"/>
    <property type="project" value="UniProtKB-SubCell"/>
</dbReference>
<evidence type="ECO:0000256" key="2">
    <source>
        <dbReference type="ARBA" id="ARBA00022475"/>
    </source>
</evidence>
<dbReference type="PANTHER" id="PTHR30485">
    <property type="entry name" value="NI/FE-HYDROGENASE 1 B-TYPE CYTOCHROME SUBUNIT"/>
    <property type="match status" value="1"/>
</dbReference>
<reference evidence="8" key="1">
    <citation type="submission" date="2020-02" db="EMBL/GenBank/DDBJ databases">
        <authorList>
            <person name="Meier V. D."/>
        </authorList>
    </citation>
    <scope>NUCLEOTIDE SEQUENCE</scope>
    <source>
        <strain evidence="8">AVDCRST_MAG31</strain>
    </source>
</reference>
<keyword evidence="5 6" id="KW-0472">Membrane</keyword>
<evidence type="ECO:0000256" key="6">
    <source>
        <dbReference type="SAM" id="Phobius"/>
    </source>
</evidence>
<feature type="transmembrane region" description="Helical" evidence="6">
    <location>
        <begin position="35"/>
        <end position="53"/>
    </location>
</feature>
<feature type="transmembrane region" description="Helical" evidence="6">
    <location>
        <begin position="91"/>
        <end position="113"/>
    </location>
</feature>
<feature type="domain" description="Cytochrome b561 bacterial/Ni-hydrogenase" evidence="7">
    <location>
        <begin position="5"/>
        <end position="176"/>
    </location>
</feature>
<accession>A0A6J4TLL8</accession>
<evidence type="ECO:0000256" key="4">
    <source>
        <dbReference type="ARBA" id="ARBA00022989"/>
    </source>
</evidence>
<feature type="transmembrane region" description="Helical" evidence="6">
    <location>
        <begin position="142"/>
        <end position="164"/>
    </location>
</feature>
<feature type="transmembrane region" description="Helical" evidence="6">
    <location>
        <begin position="12"/>
        <end position="29"/>
    </location>
</feature>
<dbReference type="EMBL" id="CADCWA010000160">
    <property type="protein sequence ID" value="CAA9527114.1"/>
    <property type="molecule type" value="Genomic_DNA"/>
</dbReference>
<evidence type="ECO:0000256" key="1">
    <source>
        <dbReference type="ARBA" id="ARBA00004651"/>
    </source>
</evidence>
<gene>
    <name evidence="8" type="ORF">AVDCRST_MAG31-2034</name>
</gene>
<dbReference type="InterPro" id="IPR016174">
    <property type="entry name" value="Di-haem_cyt_TM"/>
</dbReference>
<dbReference type="GO" id="GO:0009055">
    <property type="term" value="F:electron transfer activity"/>
    <property type="evidence" value="ECO:0007669"/>
    <property type="project" value="InterPro"/>
</dbReference>